<dbReference type="Gene3D" id="1.10.1780.10">
    <property type="entry name" value="Clp, N-terminal domain"/>
    <property type="match status" value="1"/>
</dbReference>
<feature type="domain" description="Clp R" evidence="3">
    <location>
        <begin position="67"/>
        <end position="215"/>
    </location>
</feature>
<feature type="region of interest" description="Disordered" evidence="2">
    <location>
        <begin position="1"/>
        <end position="22"/>
    </location>
</feature>
<gene>
    <name evidence="4" type="ORF">STAS_25177</name>
</gene>
<name>A0A5A7QRZ7_STRAF</name>
<dbReference type="GO" id="GO:0008233">
    <property type="term" value="F:peptidase activity"/>
    <property type="evidence" value="ECO:0007669"/>
    <property type="project" value="UniProtKB-KW"/>
</dbReference>
<keyword evidence="1" id="KW-0677">Repeat</keyword>
<dbReference type="SUPFAM" id="SSF81923">
    <property type="entry name" value="Double Clp-N motif"/>
    <property type="match status" value="1"/>
</dbReference>
<dbReference type="GO" id="GO:0006508">
    <property type="term" value="P:proteolysis"/>
    <property type="evidence" value="ECO:0007669"/>
    <property type="project" value="UniProtKB-KW"/>
</dbReference>
<dbReference type="PANTHER" id="PTHR47016:SF1">
    <property type="entry name" value="ATP-DEPENDENT CLP PROTEASE ATP-BINDING SUBUNIT CLPT1, CHLOROPLASTIC"/>
    <property type="match status" value="1"/>
</dbReference>
<feature type="compositionally biased region" description="Polar residues" evidence="2">
    <location>
        <begin position="7"/>
        <end position="19"/>
    </location>
</feature>
<dbReference type="EMBL" id="BKCP01008137">
    <property type="protein sequence ID" value="GER48014.1"/>
    <property type="molecule type" value="Genomic_DNA"/>
</dbReference>
<reference evidence="5" key="1">
    <citation type="journal article" date="2019" name="Curr. Biol.">
        <title>Genome Sequence of Striga asiatica Provides Insight into the Evolution of Plant Parasitism.</title>
        <authorList>
            <person name="Yoshida S."/>
            <person name="Kim S."/>
            <person name="Wafula E.K."/>
            <person name="Tanskanen J."/>
            <person name="Kim Y.M."/>
            <person name="Honaas L."/>
            <person name="Yang Z."/>
            <person name="Spallek T."/>
            <person name="Conn C.E."/>
            <person name="Ichihashi Y."/>
            <person name="Cheong K."/>
            <person name="Cui S."/>
            <person name="Der J.P."/>
            <person name="Gundlach H."/>
            <person name="Jiao Y."/>
            <person name="Hori C."/>
            <person name="Ishida J.K."/>
            <person name="Kasahara H."/>
            <person name="Kiba T."/>
            <person name="Kim M.S."/>
            <person name="Koo N."/>
            <person name="Laohavisit A."/>
            <person name="Lee Y.H."/>
            <person name="Lumba S."/>
            <person name="McCourt P."/>
            <person name="Mortimer J.C."/>
            <person name="Mutuku J.M."/>
            <person name="Nomura T."/>
            <person name="Sasaki-Sekimoto Y."/>
            <person name="Seto Y."/>
            <person name="Wang Y."/>
            <person name="Wakatake T."/>
            <person name="Sakakibara H."/>
            <person name="Demura T."/>
            <person name="Yamaguchi S."/>
            <person name="Yoneyama K."/>
            <person name="Manabe R.I."/>
            <person name="Nelson D.C."/>
            <person name="Schulman A.H."/>
            <person name="Timko M.P."/>
            <person name="dePamphilis C.W."/>
            <person name="Choi D."/>
            <person name="Shirasu K."/>
        </authorList>
    </citation>
    <scope>NUCLEOTIDE SEQUENCE [LARGE SCALE GENOMIC DNA]</scope>
    <source>
        <strain evidence="5">cv. UVA1</strain>
    </source>
</reference>
<comment type="caution">
    <text evidence="4">The sequence shown here is derived from an EMBL/GenBank/DDBJ whole genome shotgun (WGS) entry which is preliminary data.</text>
</comment>
<evidence type="ECO:0000256" key="2">
    <source>
        <dbReference type="SAM" id="MobiDB-lite"/>
    </source>
</evidence>
<dbReference type="Proteomes" id="UP000325081">
    <property type="component" value="Unassembled WGS sequence"/>
</dbReference>
<sequence>MAAQGLSVLSVTPSSSATNRPCVKPSEQITGFSLSNSFVGTKLRAQPSSFGLITSKRRRSAVATISFSLPITWSARSIKAFALAELQAHKLNYPKTGTEALLMGILLEGTSLAAKFLRENGITFYKVQEETLEFLGKSGILIMSPENPPLTIQAQMALDWAVEEKLKSGESGEITTAYLVLGIWAQKESGGHNVLAALGFNDEKAKELAKTIRFICILH</sequence>
<accession>A0A5A7QRZ7</accession>
<protein>
    <submittedName>
        <fullName evidence="4">ATP-dependent clp protease</fullName>
    </submittedName>
</protein>
<proteinExistence type="predicted"/>
<keyword evidence="5" id="KW-1185">Reference proteome</keyword>
<keyword evidence="4" id="KW-0645">Protease</keyword>
<dbReference type="InterPro" id="IPR036628">
    <property type="entry name" value="Clp_N_dom_sf"/>
</dbReference>
<dbReference type="InterPro" id="IPR004176">
    <property type="entry name" value="Clp_R_N"/>
</dbReference>
<dbReference type="PANTHER" id="PTHR47016">
    <property type="entry name" value="ATP-DEPENDENT CLP PROTEASE ATP-BINDING SUBUNIT CLPT1, CHLOROPLASTIC"/>
    <property type="match status" value="1"/>
</dbReference>
<dbReference type="Pfam" id="PF02861">
    <property type="entry name" value="Clp_N"/>
    <property type="match status" value="1"/>
</dbReference>
<evidence type="ECO:0000313" key="4">
    <source>
        <dbReference type="EMBL" id="GER48014.1"/>
    </source>
</evidence>
<dbReference type="AlphaFoldDB" id="A0A5A7QRZ7"/>
<dbReference type="InterPro" id="IPR044217">
    <property type="entry name" value="CLPT1/2"/>
</dbReference>
<dbReference type="OrthoDB" id="2014724at2759"/>
<dbReference type="PROSITE" id="PS51903">
    <property type="entry name" value="CLP_R"/>
    <property type="match status" value="1"/>
</dbReference>
<evidence type="ECO:0000313" key="5">
    <source>
        <dbReference type="Proteomes" id="UP000325081"/>
    </source>
</evidence>
<evidence type="ECO:0000256" key="1">
    <source>
        <dbReference type="PROSITE-ProRule" id="PRU01251"/>
    </source>
</evidence>
<organism evidence="4 5">
    <name type="scientific">Striga asiatica</name>
    <name type="common">Asiatic witchweed</name>
    <name type="synonym">Buchnera asiatica</name>
    <dbReference type="NCBI Taxonomy" id="4170"/>
    <lineage>
        <taxon>Eukaryota</taxon>
        <taxon>Viridiplantae</taxon>
        <taxon>Streptophyta</taxon>
        <taxon>Embryophyta</taxon>
        <taxon>Tracheophyta</taxon>
        <taxon>Spermatophyta</taxon>
        <taxon>Magnoliopsida</taxon>
        <taxon>eudicotyledons</taxon>
        <taxon>Gunneridae</taxon>
        <taxon>Pentapetalae</taxon>
        <taxon>asterids</taxon>
        <taxon>lamiids</taxon>
        <taxon>Lamiales</taxon>
        <taxon>Orobanchaceae</taxon>
        <taxon>Buchnereae</taxon>
        <taxon>Striga</taxon>
    </lineage>
</organism>
<keyword evidence="4" id="KW-0378">Hydrolase</keyword>
<evidence type="ECO:0000259" key="3">
    <source>
        <dbReference type="PROSITE" id="PS51903"/>
    </source>
</evidence>